<accession>A0A183F1U8</accession>
<evidence type="ECO:0000313" key="2">
    <source>
        <dbReference type="EMBL" id="VDO18317.1"/>
    </source>
</evidence>
<evidence type="ECO:0000313" key="4">
    <source>
        <dbReference type="WBParaSite" id="HPBE_0000004101-mRNA-1"/>
    </source>
</evidence>
<feature type="compositionally biased region" description="Basic and acidic residues" evidence="1">
    <location>
        <begin position="11"/>
        <end position="27"/>
    </location>
</feature>
<dbReference type="Proteomes" id="UP000050761">
    <property type="component" value="Unassembled WGS sequence"/>
</dbReference>
<gene>
    <name evidence="2" type="ORF">HPBE_LOCUS42</name>
</gene>
<evidence type="ECO:0000313" key="3">
    <source>
        <dbReference type="Proteomes" id="UP000050761"/>
    </source>
</evidence>
<name>A0A183F1U8_HELPZ</name>
<proteinExistence type="predicted"/>
<reference evidence="4" key="2">
    <citation type="submission" date="2019-09" db="UniProtKB">
        <authorList>
            <consortium name="WormBaseParasite"/>
        </authorList>
    </citation>
    <scope>IDENTIFICATION</scope>
</reference>
<feature type="compositionally biased region" description="Polar residues" evidence="1">
    <location>
        <begin position="1"/>
        <end position="10"/>
    </location>
</feature>
<feature type="region of interest" description="Disordered" evidence="1">
    <location>
        <begin position="1"/>
        <end position="31"/>
    </location>
</feature>
<dbReference type="AlphaFoldDB" id="A0A183F1U8"/>
<organism evidence="3 4">
    <name type="scientific">Heligmosomoides polygyrus</name>
    <name type="common">Parasitic roundworm</name>
    <dbReference type="NCBI Taxonomy" id="6339"/>
    <lineage>
        <taxon>Eukaryota</taxon>
        <taxon>Metazoa</taxon>
        <taxon>Ecdysozoa</taxon>
        <taxon>Nematoda</taxon>
        <taxon>Chromadorea</taxon>
        <taxon>Rhabditida</taxon>
        <taxon>Rhabditina</taxon>
        <taxon>Rhabditomorpha</taxon>
        <taxon>Strongyloidea</taxon>
        <taxon>Heligmosomidae</taxon>
        <taxon>Heligmosomoides</taxon>
    </lineage>
</organism>
<accession>A0A3P7U787</accession>
<sequence length="61" mass="6929">MLQAYQSTTEETTKGDGQKTRREKKSESSSGFVQTLTSFMPILQWLPKSVGVRLAFASFRR</sequence>
<protein>
    <submittedName>
        <fullName evidence="2 4">Uncharacterized protein</fullName>
    </submittedName>
</protein>
<evidence type="ECO:0000256" key="1">
    <source>
        <dbReference type="SAM" id="MobiDB-lite"/>
    </source>
</evidence>
<dbReference type="EMBL" id="UZAH01000021">
    <property type="protein sequence ID" value="VDO18317.1"/>
    <property type="molecule type" value="Genomic_DNA"/>
</dbReference>
<keyword evidence="3" id="KW-1185">Reference proteome</keyword>
<reference evidence="2 3" key="1">
    <citation type="submission" date="2018-11" db="EMBL/GenBank/DDBJ databases">
        <authorList>
            <consortium name="Pathogen Informatics"/>
        </authorList>
    </citation>
    <scope>NUCLEOTIDE SEQUENCE [LARGE SCALE GENOMIC DNA]</scope>
</reference>
<dbReference type="WBParaSite" id="HPBE_0000004101-mRNA-1">
    <property type="protein sequence ID" value="HPBE_0000004101-mRNA-1"/>
    <property type="gene ID" value="HPBE_0000004101"/>
</dbReference>